<dbReference type="PROSITE" id="PS51635">
    <property type="entry name" value="PNPLA"/>
    <property type="match status" value="1"/>
</dbReference>
<feature type="short sequence motif" description="DGA/G" evidence="2">
    <location>
        <begin position="278"/>
        <end position="280"/>
    </location>
</feature>
<keyword evidence="3" id="KW-0812">Transmembrane</keyword>
<dbReference type="InterPro" id="IPR016035">
    <property type="entry name" value="Acyl_Trfase/lysoPLipase"/>
</dbReference>
<feature type="transmembrane region" description="Helical" evidence="3">
    <location>
        <begin position="12"/>
        <end position="32"/>
    </location>
</feature>
<proteinExistence type="predicted"/>
<feature type="domain" description="PNPLA" evidence="4">
    <location>
        <begin position="12"/>
        <end position="291"/>
    </location>
</feature>
<evidence type="ECO:0000313" key="6">
    <source>
        <dbReference type="Proteomes" id="UP000287527"/>
    </source>
</evidence>
<dbReference type="GO" id="GO:0016042">
    <property type="term" value="P:lipid catabolic process"/>
    <property type="evidence" value="ECO:0007669"/>
    <property type="project" value="UniProtKB-UniRule"/>
</dbReference>
<keyword evidence="3" id="KW-1133">Transmembrane helix</keyword>
<keyword evidence="2" id="KW-0442">Lipid degradation</keyword>
<reference evidence="5 6" key="1">
    <citation type="submission" date="2019-01" db="EMBL/GenBank/DDBJ databases">
        <title>Flavobacterium sp. nov.,isolated from freshwater.</title>
        <authorList>
            <person name="Zhang R."/>
            <person name="Du Z.-J."/>
        </authorList>
    </citation>
    <scope>NUCLEOTIDE SEQUENCE [LARGE SCALE GENOMIC DNA]</scope>
    <source>
        <strain evidence="5 6">1E403</strain>
    </source>
</reference>
<feature type="short sequence motif" description="GXSXG" evidence="2">
    <location>
        <begin position="59"/>
        <end position="63"/>
    </location>
</feature>
<organism evidence="5 6">
    <name type="scientific">Flavobacterium cerinum</name>
    <dbReference type="NCBI Taxonomy" id="2502784"/>
    <lineage>
        <taxon>Bacteria</taxon>
        <taxon>Pseudomonadati</taxon>
        <taxon>Bacteroidota</taxon>
        <taxon>Flavobacteriia</taxon>
        <taxon>Flavobacteriales</taxon>
        <taxon>Flavobacteriaceae</taxon>
        <taxon>Flavobacterium</taxon>
    </lineage>
</organism>
<accession>A0A444HAV7</accession>
<keyword evidence="6" id="KW-1185">Reference proteome</keyword>
<name>A0A444HAV7_9FLAO</name>
<evidence type="ECO:0000256" key="3">
    <source>
        <dbReference type="SAM" id="Phobius"/>
    </source>
</evidence>
<dbReference type="AlphaFoldDB" id="A0A444HAV7"/>
<dbReference type="RefSeq" id="WP_128389623.1">
    <property type="nucleotide sequence ID" value="NZ_SBII01000005.1"/>
</dbReference>
<keyword evidence="1 2" id="KW-0443">Lipid metabolism</keyword>
<sequence length="582" mass="65852">MENKDKPFKIGLCMAGAVSAGAYTAGVVDYLLEALNEWEKRRGQDNVPSHKVTIPIMGGASAGGMTAILAASTINNSIIPVDLPKPEHLFDEHPENKLYHSWVDLIDRDMFSKMLDTSDIQKGKIVSALNSQFIDDIANKMISSTTQNRRETPSYFQGSVKVFTTLTNLEGFNYYAGLNSGRRKDKYYMSIHNDYACFEVLDGVKKPEGGAWMPLNFMTGENLQTAKNAAMATGAFPIGLAPRILEREAKYVEKIPWLDYVFRNTPLDKEIIRTLNVDGGMINNEPFEKVRDIFNDEMAAEMNLPYTTTEEKIKTFQVLEDINSDCNTFENTILMIDPFPSVQNENFKMDTDITDIIPKTLSAMLSQMRAKPTDYKDAMKENDTSQFIISPSRQIRDEAGNIIEELFGEKAIACGTLGGFGGFLNKEFRIHDYYLGRYNCEVFLRDYFTVTESALQDNEIFRNGYAQVDKSLYASDETKPGEEKKYQIIPIFTPRPAPGTLKVPTFSCGENWPKITEKEIEKFNKPLKRRVEKILMNIVELNGITKPLLYIGAKVVLNKMLAGKVSESIKKSLYDWRLIETK</sequence>
<evidence type="ECO:0000313" key="5">
    <source>
        <dbReference type="EMBL" id="RWX00394.1"/>
    </source>
</evidence>
<dbReference type="InterPro" id="IPR002641">
    <property type="entry name" value="PNPLA_dom"/>
</dbReference>
<dbReference type="Pfam" id="PF01734">
    <property type="entry name" value="Patatin"/>
    <property type="match status" value="1"/>
</dbReference>
<evidence type="ECO:0000259" key="4">
    <source>
        <dbReference type="PROSITE" id="PS51635"/>
    </source>
</evidence>
<dbReference type="Gene3D" id="3.40.1090.10">
    <property type="entry name" value="Cytosolic phospholipase A2 catalytic domain"/>
    <property type="match status" value="1"/>
</dbReference>
<dbReference type="SUPFAM" id="SSF52151">
    <property type="entry name" value="FabD/lysophospholipase-like"/>
    <property type="match status" value="1"/>
</dbReference>
<dbReference type="EMBL" id="SBII01000005">
    <property type="protein sequence ID" value="RWX00394.1"/>
    <property type="molecule type" value="Genomic_DNA"/>
</dbReference>
<comment type="caution">
    <text evidence="5">The sequence shown here is derived from an EMBL/GenBank/DDBJ whole genome shotgun (WGS) entry which is preliminary data.</text>
</comment>
<feature type="active site" description="Nucleophile" evidence="2">
    <location>
        <position position="61"/>
    </location>
</feature>
<evidence type="ECO:0000256" key="1">
    <source>
        <dbReference type="ARBA" id="ARBA00023098"/>
    </source>
</evidence>
<dbReference type="GO" id="GO:0016787">
    <property type="term" value="F:hydrolase activity"/>
    <property type="evidence" value="ECO:0007669"/>
    <property type="project" value="UniProtKB-UniRule"/>
</dbReference>
<keyword evidence="2" id="KW-0378">Hydrolase</keyword>
<gene>
    <name evidence="5" type="ORF">EPI11_08945</name>
</gene>
<dbReference type="OrthoDB" id="1488362at2"/>
<comment type="caution">
    <text evidence="2">Lacks conserved residue(s) required for the propagation of feature annotation.</text>
</comment>
<feature type="transmembrane region" description="Helical" evidence="3">
    <location>
        <begin position="52"/>
        <end position="71"/>
    </location>
</feature>
<protein>
    <submittedName>
        <fullName evidence="5">Patatin-like phospholipase family protein</fullName>
    </submittedName>
</protein>
<dbReference type="Proteomes" id="UP000287527">
    <property type="component" value="Unassembled WGS sequence"/>
</dbReference>
<feature type="active site" description="Proton acceptor" evidence="2">
    <location>
        <position position="278"/>
    </location>
</feature>
<evidence type="ECO:0000256" key="2">
    <source>
        <dbReference type="PROSITE-ProRule" id="PRU01161"/>
    </source>
</evidence>
<keyword evidence="3" id="KW-0472">Membrane</keyword>